<dbReference type="SMART" id="SM00408">
    <property type="entry name" value="IGc2"/>
    <property type="match status" value="3"/>
</dbReference>
<keyword evidence="4" id="KW-0393">Immunoglobulin domain</keyword>
<accession>A0A814NG82</accession>
<gene>
    <name evidence="6" type="ORF">ZHD862_LOCUS17119</name>
</gene>
<dbReference type="PANTHER" id="PTHR12231:SF253">
    <property type="entry name" value="DPR-INTERACTING PROTEIN ETA, ISOFORM B-RELATED"/>
    <property type="match status" value="1"/>
</dbReference>
<feature type="domain" description="Ig-like" evidence="5">
    <location>
        <begin position="170"/>
        <end position="257"/>
    </location>
</feature>
<proteinExistence type="predicted"/>
<evidence type="ECO:0000256" key="3">
    <source>
        <dbReference type="ARBA" id="ARBA00023157"/>
    </source>
</evidence>
<feature type="domain" description="Ig-like" evidence="5">
    <location>
        <begin position="262"/>
        <end position="353"/>
    </location>
</feature>
<evidence type="ECO:0000259" key="5">
    <source>
        <dbReference type="PROSITE" id="PS50835"/>
    </source>
</evidence>
<dbReference type="InterPro" id="IPR051170">
    <property type="entry name" value="Neural/epithelial_adhesion"/>
</dbReference>
<dbReference type="Pfam" id="PF07679">
    <property type="entry name" value="I-set"/>
    <property type="match status" value="3"/>
</dbReference>
<dbReference type="InterPro" id="IPR036179">
    <property type="entry name" value="Ig-like_dom_sf"/>
</dbReference>
<keyword evidence="2" id="KW-0677">Repeat</keyword>
<dbReference type="InterPro" id="IPR003598">
    <property type="entry name" value="Ig_sub2"/>
</dbReference>
<dbReference type="GO" id="GO:0030017">
    <property type="term" value="C:sarcomere"/>
    <property type="evidence" value="ECO:0007669"/>
    <property type="project" value="UniProtKB-ARBA"/>
</dbReference>
<evidence type="ECO:0000256" key="4">
    <source>
        <dbReference type="ARBA" id="ARBA00023319"/>
    </source>
</evidence>
<dbReference type="CDD" id="cd00096">
    <property type="entry name" value="Ig"/>
    <property type="match status" value="1"/>
</dbReference>
<sequence length="453" mass="50607">MDKKSNEQWACRFTKVKAVLVELDELISQIKADHKIQKMMEEPLSMKTITRSTGTERKINQLAEISDLSNIDSSSLGKKLDNTIDSGDMLKIITNELINILALDNDDENKDKIVNDLLENGRQSLINYQKDIKPKIYREQMNGNDNELMTLLKKYFEQKWEVEYVKPKVDGTPVDVTCLLNEIAKLNVKFTAIPKANITWYKADSTEIKADDHFQIITDDNGQSTLTINDATLQDSQSYTARATHKVRFVVAKVNLNVKAPPKVEASQSMNDQSCVIGQDTQISWKFSGIEKPQVTWFFNDQLLPTNDRFQVTETDDGTSTLSIHQAELADQGVYTARATNAVDEAKAKTTLNIVGFKTNLDAALQVTEGGIMTLKIVVKGTPKPNVAWMKGNDELTANDRIQVTIPTGDDDTYILTISNVQPKDQGEYSVKITHVSGSLKSNTCKVTVSSMS</sequence>
<feature type="domain" description="Ig-like" evidence="5">
    <location>
        <begin position="367"/>
        <end position="448"/>
    </location>
</feature>
<protein>
    <recommendedName>
        <fullName evidence="5">Ig-like domain-containing protein</fullName>
    </recommendedName>
</protein>
<dbReference type="SMART" id="SM00409">
    <property type="entry name" value="IG"/>
    <property type="match status" value="3"/>
</dbReference>
<keyword evidence="3" id="KW-1015">Disulfide bond</keyword>
<dbReference type="InterPro" id="IPR007110">
    <property type="entry name" value="Ig-like_dom"/>
</dbReference>
<evidence type="ECO:0000313" key="7">
    <source>
        <dbReference type="Proteomes" id="UP000663864"/>
    </source>
</evidence>
<dbReference type="SUPFAM" id="SSF48726">
    <property type="entry name" value="Immunoglobulin"/>
    <property type="match status" value="3"/>
</dbReference>
<dbReference type="InterPro" id="IPR013098">
    <property type="entry name" value="Ig_I-set"/>
</dbReference>
<keyword evidence="1" id="KW-0732">Signal</keyword>
<organism evidence="6 7">
    <name type="scientific">Rotaria sordida</name>
    <dbReference type="NCBI Taxonomy" id="392033"/>
    <lineage>
        <taxon>Eukaryota</taxon>
        <taxon>Metazoa</taxon>
        <taxon>Spiralia</taxon>
        <taxon>Gnathifera</taxon>
        <taxon>Rotifera</taxon>
        <taxon>Eurotatoria</taxon>
        <taxon>Bdelloidea</taxon>
        <taxon>Philodinida</taxon>
        <taxon>Philodinidae</taxon>
        <taxon>Rotaria</taxon>
    </lineage>
</organism>
<dbReference type="PROSITE" id="PS50835">
    <property type="entry name" value="IG_LIKE"/>
    <property type="match status" value="3"/>
</dbReference>
<name>A0A814NG82_9BILA</name>
<evidence type="ECO:0000256" key="2">
    <source>
        <dbReference type="ARBA" id="ARBA00022737"/>
    </source>
</evidence>
<dbReference type="AlphaFoldDB" id="A0A814NG82"/>
<dbReference type="EMBL" id="CAJNOT010000837">
    <property type="protein sequence ID" value="CAF1091555.1"/>
    <property type="molecule type" value="Genomic_DNA"/>
</dbReference>
<evidence type="ECO:0000256" key="1">
    <source>
        <dbReference type="ARBA" id="ARBA00022729"/>
    </source>
</evidence>
<dbReference type="Gene3D" id="2.60.40.10">
    <property type="entry name" value="Immunoglobulins"/>
    <property type="match status" value="3"/>
</dbReference>
<dbReference type="PANTHER" id="PTHR12231">
    <property type="entry name" value="CTX-RELATED TYPE I TRANSMEMBRANE PROTEIN"/>
    <property type="match status" value="1"/>
</dbReference>
<dbReference type="InterPro" id="IPR013783">
    <property type="entry name" value="Ig-like_fold"/>
</dbReference>
<evidence type="ECO:0000313" key="6">
    <source>
        <dbReference type="EMBL" id="CAF1091555.1"/>
    </source>
</evidence>
<comment type="caution">
    <text evidence="6">The sequence shown here is derived from an EMBL/GenBank/DDBJ whole genome shotgun (WGS) entry which is preliminary data.</text>
</comment>
<dbReference type="InterPro" id="IPR003599">
    <property type="entry name" value="Ig_sub"/>
</dbReference>
<dbReference type="FunFam" id="2.60.40.10:FF:000031">
    <property type="entry name" value="Myosin-binding protein C, slow type"/>
    <property type="match status" value="1"/>
</dbReference>
<reference evidence="6" key="1">
    <citation type="submission" date="2021-02" db="EMBL/GenBank/DDBJ databases">
        <authorList>
            <person name="Nowell W R."/>
        </authorList>
    </citation>
    <scope>NUCLEOTIDE SEQUENCE</scope>
</reference>
<dbReference type="Proteomes" id="UP000663864">
    <property type="component" value="Unassembled WGS sequence"/>
</dbReference>
<dbReference type="FunFam" id="2.60.40.10:FF:000107">
    <property type="entry name" value="Myosin, light chain kinase a"/>
    <property type="match status" value="1"/>
</dbReference>